<evidence type="ECO:0000313" key="3">
    <source>
        <dbReference type="Proteomes" id="UP000295818"/>
    </source>
</evidence>
<dbReference type="CDD" id="cd15482">
    <property type="entry name" value="Sialidase_non-viral"/>
    <property type="match status" value="1"/>
</dbReference>
<dbReference type="Pfam" id="PF13088">
    <property type="entry name" value="BNR_2"/>
    <property type="match status" value="1"/>
</dbReference>
<dbReference type="PANTHER" id="PTHR43752">
    <property type="entry name" value="BNR/ASP-BOX REPEAT FAMILY PROTEIN"/>
    <property type="match status" value="1"/>
</dbReference>
<evidence type="ECO:0000313" key="2">
    <source>
        <dbReference type="EMBL" id="TCO08524.1"/>
    </source>
</evidence>
<accession>A0ABY2B6N5</accession>
<organism evidence="2 3">
    <name type="scientific">Kribbella orskensis</name>
    <dbReference type="NCBI Taxonomy" id="2512216"/>
    <lineage>
        <taxon>Bacteria</taxon>
        <taxon>Bacillati</taxon>
        <taxon>Actinomycetota</taxon>
        <taxon>Actinomycetes</taxon>
        <taxon>Propionibacteriales</taxon>
        <taxon>Kribbellaceae</taxon>
        <taxon>Kribbella</taxon>
    </lineage>
</organism>
<feature type="domain" description="Sialidase" evidence="1">
    <location>
        <begin position="24"/>
        <end position="259"/>
    </location>
</feature>
<dbReference type="Gene3D" id="2.120.10.10">
    <property type="match status" value="1"/>
</dbReference>
<dbReference type="Proteomes" id="UP000295818">
    <property type="component" value="Unassembled WGS sequence"/>
</dbReference>
<comment type="caution">
    <text evidence="2">The sequence shown here is derived from an EMBL/GenBank/DDBJ whole genome shotgun (WGS) entry which is preliminary data.</text>
</comment>
<keyword evidence="3" id="KW-1185">Reference proteome</keyword>
<dbReference type="PANTHER" id="PTHR43752:SF2">
    <property type="entry name" value="BNR_ASP-BOX REPEAT FAMILY PROTEIN"/>
    <property type="match status" value="1"/>
</dbReference>
<sequence length="347" mass="37398">MVVAQAAPGHVAYFPSAVLLADGRVLVAWREGEGHVRSGGRLVMAESSDGGESWSEPRVVVDGRWDDRDPMVVQLRGGDVLLSWFQIDWGVRPYECPGVLVARSEDGGTTWGDPVVVESRMVAETDEEWHGFRAGHVVAHGQILELPDGDLLAPIYGVFPGDACHSASVVRSTDGGRTWPAAGEIVLGRKPDREYLEPVLTLLPGGQVVALLRTDDEAELVRSDDNGFTWTDPEPSGLHASSSDTLTLSDGAVLVAYGDVSGQFNPGRPTVATVVADPLGRWDQDPRYVVLDAGQDTLDQANPAVVELPGDRLLIISYDIFTREIVGEVVPREQLNTVRGTTVGRHP</sequence>
<proteinExistence type="predicted"/>
<reference evidence="2 3" key="1">
    <citation type="journal article" date="2015" name="Stand. Genomic Sci.">
        <title>Genomic Encyclopedia of Bacterial and Archaeal Type Strains, Phase III: the genomes of soil and plant-associated and newly described type strains.</title>
        <authorList>
            <person name="Whitman W.B."/>
            <person name="Woyke T."/>
            <person name="Klenk H.P."/>
            <person name="Zhou Y."/>
            <person name="Lilburn T.G."/>
            <person name="Beck B.J."/>
            <person name="De Vos P."/>
            <person name="Vandamme P."/>
            <person name="Eisen J.A."/>
            <person name="Garrity G."/>
            <person name="Hugenholtz P."/>
            <person name="Kyrpides N.C."/>
        </authorList>
    </citation>
    <scope>NUCLEOTIDE SEQUENCE [LARGE SCALE GENOMIC DNA]</scope>
    <source>
        <strain evidence="2 3">VKM Ac-2538</strain>
    </source>
</reference>
<dbReference type="SUPFAM" id="SSF50939">
    <property type="entry name" value="Sialidases"/>
    <property type="match status" value="1"/>
</dbReference>
<dbReference type="EMBL" id="SLWM01000046">
    <property type="protein sequence ID" value="TCO08524.1"/>
    <property type="molecule type" value="Genomic_DNA"/>
</dbReference>
<dbReference type="InterPro" id="IPR036278">
    <property type="entry name" value="Sialidase_sf"/>
</dbReference>
<gene>
    <name evidence="2" type="ORF">EV644_14615</name>
</gene>
<dbReference type="InterPro" id="IPR011040">
    <property type="entry name" value="Sialidase"/>
</dbReference>
<protein>
    <submittedName>
        <fullName evidence="2">BNR repeat protein</fullName>
    </submittedName>
</protein>
<evidence type="ECO:0000259" key="1">
    <source>
        <dbReference type="Pfam" id="PF13088"/>
    </source>
</evidence>
<name>A0ABY2B6N5_9ACTN</name>